<protein>
    <submittedName>
        <fullName evidence="2">Tetrapyrrole biosynthesis, uroporphyrinogen III synthase</fullName>
    </submittedName>
</protein>
<evidence type="ECO:0000313" key="3">
    <source>
        <dbReference type="Proteomes" id="UP000076738"/>
    </source>
</evidence>
<dbReference type="InterPro" id="IPR036108">
    <property type="entry name" value="4pyrrol_syn_uPrphyn_synt_sf"/>
</dbReference>
<dbReference type="Pfam" id="PF02602">
    <property type="entry name" value="HEM4"/>
    <property type="match status" value="1"/>
</dbReference>
<dbReference type="PANTHER" id="PTHR12390">
    <property type="entry name" value="UROPORPHYRINOGEN III SYNTHASE"/>
    <property type="match status" value="1"/>
</dbReference>
<evidence type="ECO:0000313" key="2">
    <source>
        <dbReference type="EMBL" id="KZO97652.1"/>
    </source>
</evidence>
<dbReference type="GO" id="GO:0006782">
    <property type="term" value="P:protoporphyrinogen IX biosynthetic process"/>
    <property type="evidence" value="ECO:0007669"/>
    <property type="project" value="UniProtKB-UniPathway"/>
</dbReference>
<dbReference type="Proteomes" id="UP000076738">
    <property type="component" value="Unassembled WGS sequence"/>
</dbReference>
<evidence type="ECO:0000259" key="1">
    <source>
        <dbReference type="Pfam" id="PF02602"/>
    </source>
</evidence>
<dbReference type="InterPro" id="IPR039793">
    <property type="entry name" value="UROS/Hem4"/>
</dbReference>
<dbReference type="Gene3D" id="3.40.50.10090">
    <property type="match status" value="2"/>
</dbReference>
<dbReference type="PANTHER" id="PTHR12390:SF0">
    <property type="entry name" value="UROPORPHYRINOGEN-III SYNTHASE"/>
    <property type="match status" value="1"/>
</dbReference>
<feature type="domain" description="Tetrapyrrole biosynthesis uroporphyrinogen III synthase" evidence="1">
    <location>
        <begin position="22"/>
        <end position="280"/>
    </location>
</feature>
<dbReference type="OrthoDB" id="5595751at2759"/>
<dbReference type="AlphaFoldDB" id="A0A167NFC3"/>
<accession>A0A167NFC3</accession>
<dbReference type="CDD" id="cd06578">
    <property type="entry name" value="HemD"/>
    <property type="match status" value="1"/>
</dbReference>
<sequence length="292" mass="31861">MRPKAVLVFKSPSTEDASLDPYYKALSDRGYSPHFVPVFEDAFCNEDELDSIVLAGPSTFSGVIITSGRAVKAWEHSVRRVMNAHVSDSSAGWDRISFYAVGPKTAQQMRSMAAEHHLDLHLCPKTVLGDEASGTGERLAHYIVDDLRKRENRQTPEPSLLYLTGDKVLPTTPNILRQAGISITSLKVYEARTSSTFESDLTHTANSLKDEALSWIAFFSPYGVSVALPSLHRRFNLQTTDGATGPHLAAIGPTTASSLRNEWQLAVAAMAQKPNPQALADAISSFDTSNVQ</sequence>
<dbReference type="UniPathway" id="UPA00251">
    <property type="reaction ID" value="UER00320"/>
</dbReference>
<proteinExistence type="predicted"/>
<dbReference type="GO" id="GO:0006780">
    <property type="term" value="P:uroporphyrinogen III biosynthetic process"/>
    <property type="evidence" value="ECO:0007669"/>
    <property type="project" value="InterPro"/>
</dbReference>
<dbReference type="GO" id="GO:0005829">
    <property type="term" value="C:cytosol"/>
    <property type="evidence" value="ECO:0007669"/>
    <property type="project" value="TreeGrafter"/>
</dbReference>
<dbReference type="SUPFAM" id="SSF69618">
    <property type="entry name" value="HemD-like"/>
    <property type="match status" value="1"/>
</dbReference>
<name>A0A167NFC3_CALVF</name>
<reference evidence="2 3" key="1">
    <citation type="journal article" date="2016" name="Mol. Biol. Evol.">
        <title>Comparative Genomics of Early-Diverging Mushroom-Forming Fungi Provides Insights into the Origins of Lignocellulose Decay Capabilities.</title>
        <authorList>
            <person name="Nagy L.G."/>
            <person name="Riley R."/>
            <person name="Tritt A."/>
            <person name="Adam C."/>
            <person name="Daum C."/>
            <person name="Floudas D."/>
            <person name="Sun H."/>
            <person name="Yadav J.S."/>
            <person name="Pangilinan J."/>
            <person name="Larsson K.H."/>
            <person name="Matsuura K."/>
            <person name="Barry K."/>
            <person name="Labutti K."/>
            <person name="Kuo R."/>
            <person name="Ohm R.A."/>
            <person name="Bhattacharya S.S."/>
            <person name="Shirouzu T."/>
            <person name="Yoshinaga Y."/>
            <person name="Martin F.M."/>
            <person name="Grigoriev I.V."/>
            <person name="Hibbett D.S."/>
        </authorList>
    </citation>
    <scope>NUCLEOTIDE SEQUENCE [LARGE SCALE GENOMIC DNA]</scope>
    <source>
        <strain evidence="2 3">TUFC12733</strain>
    </source>
</reference>
<dbReference type="STRING" id="1330018.A0A167NFC3"/>
<dbReference type="InterPro" id="IPR003754">
    <property type="entry name" value="4pyrrol_synth_uPrphyn_synth"/>
</dbReference>
<organism evidence="2 3">
    <name type="scientific">Calocera viscosa (strain TUFC12733)</name>
    <dbReference type="NCBI Taxonomy" id="1330018"/>
    <lineage>
        <taxon>Eukaryota</taxon>
        <taxon>Fungi</taxon>
        <taxon>Dikarya</taxon>
        <taxon>Basidiomycota</taxon>
        <taxon>Agaricomycotina</taxon>
        <taxon>Dacrymycetes</taxon>
        <taxon>Dacrymycetales</taxon>
        <taxon>Dacrymycetaceae</taxon>
        <taxon>Calocera</taxon>
    </lineage>
</organism>
<gene>
    <name evidence="2" type="ORF">CALVIDRAFT_562987</name>
</gene>
<keyword evidence="3" id="KW-1185">Reference proteome</keyword>
<dbReference type="EMBL" id="KV417279">
    <property type="protein sequence ID" value="KZO97652.1"/>
    <property type="molecule type" value="Genomic_DNA"/>
</dbReference>
<dbReference type="GO" id="GO:0004852">
    <property type="term" value="F:uroporphyrinogen-III synthase activity"/>
    <property type="evidence" value="ECO:0007669"/>
    <property type="project" value="InterPro"/>
</dbReference>